<sequence>MKSSLKRSVVGMALLAAGIAPWAAAGTIAPLPEGVKPRGTTTGVYAHATGVDHLAREMAAQMFATAQAQCPALKHREARLISGSLADAGKWQADAYYTATQSASYTVSTQIAPVSGHDLCDFHEVTLHTVAIASFDGKRTRRISYRPDKASATSLTVPGRRLFTHLNPDKLNGGGMGDFTPTGGREEIAGFPCRVMRASLGPSTQEICVIDSVRVPDYVRQMQLKLSVTLSGRPRGDAQVDVLIPDADIDRGVFALPDGVRVEEKP</sequence>
<reference evidence="2 3" key="1">
    <citation type="submission" date="2024-02" db="EMBL/GenBank/DDBJ databases">
        <title>New thermophilic sulfur-oxidizing bacteria from a hot springs of the Uzon caldera (Kamchatka, Russia).</title>
        <authorList>
            <person name="Dukat A.M."/>
            <person name="Elcheninov A.G."/>
            <person name="Frolov E.N."/>
        </authorList>
    </citation>
    <scope>NUCLEOTIDE SEQUENCE [LARGE SCALE GENOMIC DNA]</scope>
    <source>
        <strain evidence="2 3">AK1</strain>
    </source>
</reference>
<proteinExistence type="predicted"/>
<dbReference type="Proteomes" id="UP001482231">
    <property type="component" value="Unassembled WGS sequence"/>
</dbReference>
<keyword evidence="1" id="KW-0732">Signal</keyword>
<feature type="signal peptide" evidence="1">
    <location>
        <begin position="1"/>
        <end position="25"/>
    </location>
</feature>
<name>A0ABV0EGK6_9BURK</name>
<accession>A0ABV0EGK6</accession>
<dbReference type="EMBL" id="JBAJEX010000011">
    <property type="protein sequence ID" value="MEO1767800.1"/>
    <property type="molecule type" value="Genomic_DNA"/>
</dbReference>
<keyword evidence="3" id="KW-1185">Reference proteome</keyword>
<organism evidence="2 3">
    <name type="scientific">Thiobacter aerophilum</name>
    <dbReference type="NCBI Taxonomy" id="3121275"/>
    <lineage>
        <taxon>Bacteria</taxon>
        <taxon>Pseudomonadati</taxon>
        <taxon>Pseudomonadota</taxon>
        <taxon>Betaproteobacteria</taxon>
        <taxon>Burkholderiales</taxon>
        <taxon>Thiobacteraceae</taxon>
        <taxon>Thiobacter</taxon>
    </lineage>
</organism>
<comment type="caution">
    <text evidence="2">The sequence shown here is derived from an EMBL/GenBank/DDBJ whole genome shotgun (WGS) entry which is preliminary data.</text>
</comment>
<gene>
    <name evidence="2" type="ORF">V6E02_11310</name>
</gene>
<protein>
    <submittedName>
        <fullName evidence="2">Uncharacterized protein</fullName>
    </submittedName>
</protein>
<evidence type="ECO:0000313" key="3">
    <source>
        <dbReference type="Proteomes" id="UP001482231"/>
    </source>
</evidence>
<dbReference type="RefSeq" id="WP_347308912.1">
    <property type="nucleotide sequence ID" value="NZ_JBAJEX010000011.1"/>
</dbReference>
<feature type="chain" id="PRO_5045294869" evidence="1">
    <location>
        <begin position="26"/>
        <end position="266"/>
    </location>
</feature>
<evidence type="ECO:0000313" key="2">
    <source>
        <dbReference type="EMBL" id="MEO1767800.1"/>
    </source>
</evidence>
<evidence type="ECO:0000256" key="1">
    <source>
        <dbReference type="SAM" id="SignalP"/>
    </source>
</evidence>